<name>A0A8H6ZEI4_9AGAR</name>
<protein>
    <submittedName>
        <fullName evidence="1">BTB domain-containing protein</fullName>
    </submittedName>
</protein>
<reference evidence="1" key="1">
    <citation type="submission" date="2020-05" db="EMBL/GenBank/DDBJ databases">
        <title>Mycena genomes resolve the evolution of fungal bioluminescence.</title>
        <authorList>
            <person name="Tsai I.J."/>
        </authorList>
    </citation>
    <scope>NUCLEOTIDE SEQUENCE</scope>
    <source>
        <strain evidence="1">160909Yilan</strain>
    </source>
</reference>
<sequence>MDDLTPKESVTGRHPIFWLDDGSLVLQVEAVKFKLRDDSPDMALTADGQECAYIRVDSARKVSAADCEALLQHLYHDKPLRPDSPFPQIASVVRASSPRTAGPLSKSGPAPFIHPQHLEEALALATSFSVTSIQKGLLGGRPVFYGKSKIHIARE</sequence>
<keyword evidence="2" id="KW-1185">Reference proteome</keyword>
<organism evidence="1 2">
    <name type="scientific">Mycena sanguinolenta</name>
    <dbReference type="NCBI Taxonomy" id="230812"/>
    <lineage>
        <taxon>Eukaryota</taxon>
        <taxon>Fungi</taxon>
        <taxon>Dikarya</taxon>
        <taxon>Basidiomycota</taxon>
        <taxon>Agaricomycotina</taxon>
        <taxon>Agaricomycetes</taxon>
        <taxon>Agaricomycetidae</taxon>
        <taxon>Agaricales</taxon>
        <taxon>Marasmiineae</taxon>
        <taxon>Mycenaceae</taxon>
        <taxon>Mycena</taxon>
    </lineage>
</organism>
<accession>A0A8H6ZEI4</accession>
<dbReference type="Proteomes" id="UP000623467">
    <property type="component" value="Unassembled WGS sequence"/>
</dbReference>
<comment type="caution">
    <text evidence="1">The sequence shown here is derived from an EMBL/GenBank/DDBJ whole genome shotgun (WGS) entry which is preliminary data.</text>
</comment>
<dbReference type="AlphaFoldDB" id="A0A8H6ZEI4"/>
<gene>
    <name evidence="1" type="ORF">MSAN_00366900</name>
</gene>
<dbReference type="OrthoDB" id="3249359at2759"/>
<proteinExistence type="predicted"/>
<evidence type="ECO:0000313" key="1">
    <source>
        <dbReference type="EMBL" id="KAF7374811.1"/>
    </source>
</evidence>
<evidence type="ECO:0000313" key="2">
    <source>
        <dbReference type="Proteomes" id="UP000623467"/>
    </source>
</evidence>
<dbReference type="EMBL" id="JACAZH010000002">
    <property type="protein sequence ID" value="KAF7374811.1"/>
    <property type="molecule type" value="Genomic_DNA"/>
</dbReference>